<accession>A0A3B0QZ53</accession>
<dbReference type="Pfam" id="PF07330">
    <property type="entry name" value="DUF1467"/>
    <property type="match status" value="1"/>
</dbReference>
<evidence type="ECO:0000256" key="1">
    <source>
        <dbReference type="SAM" id="Phobius"/>
    </source>
</evidence>
<organism evidence="2">
    <name type="scientific">hydrothermal vent metagenome</name>
    <dbReference type="NCBI Taxonomy" id="652676"/>
    <lineage>
        <taxon>unclassified sequences</taxon>
        <taxon>metagenomes</taxon>
        <taxon>ecological metagenomes</taxon>
    </lineage>
</organism>
<evidence type="ECO:0000313" key="2">
    <source>
        <dbReference type="EMBL" id="VAV86644.1"/>
    </source>
</evidence>
<dbReference type="EMBL" id="UOEC01000010">
    <property type="protein sequence ID" value="VAV86644.1"/>
    <property type="molecule type" value="Genomic_DNA"/>
</dbReference>
<evidence type="ECO:0008006" key="3">
    <source>
        <dbReference type="Google" id="ProtNLM"/>
    </source>
</evidence>
<proteinExistence type="predicted"/>
<name>A0A3B0QZ53_9ZZZZ</name>
<reference evidence="2" key="1">
    <citation type="submission" date="2018-06" db="EMBL/GenBank/DDBJ databases">
        <authorList>
            <person name="Zhirakovskaya E."/>
        </authorList>
    </citation>
    <scope>NUCLEOTIDE SEQUENCE</scope>
</reference>
<protein>
    <recommendedName>
        <fullName evidence="3">DUF1467 domain-containing protein</fullName>
    </recommendedName>
</protein>
<sequence>MQPVSIAAFYFIIWWLVLFVVLPWGVSSSHELGEEVEPGTAKAAPVKPRMLLKFGITTVLAGLIFSVVYYVVVNEVIELYEIPFFPKFRSIID</sequence>
<keyword evidence="1" id="KW-0812">Transmembrane</keyword>
<feature type="transmembrane region" description="Helical" evidence="1">
    <location>
        <begin position="51"/>
        <end position="72"/>
    </location>
</feature>
<gene>
    <name evidence="2" type="ORF">MNBD_ALPHA08-554</name>
</gene>
<dbReference type="AlphaFoldDB" id="A0A3B0QZ53"/>
<feature type="transmembrane region" description="Helical" evidence="1">
    <location>
        <begin position="6"/>
        <end position="26"/>
    </location>
</feature>
<keyword evidence="1" id="KW-1133">Transmembrane helix</keyword>
<dbReference type="InterPro" id="IPR009935">
    <property type="entry name" value="DUF1467"/>
</dbReference>
<keyword evidence="1" id="KW-0472">Membrane</keyword>